<proteinExistence type="predicted"/>
<evidence type="ECO:0000313" key="1">
    <source>
        <dbReference type="EMBL" id="KAH3782420.1"/>
    </source>
</evidence>
<name>A0A9D4IQ12_DREPO</name>
<keyword evidence="2" id="KW-1185">Reference proteome</keyword>
<evidence type="ECO:0000313" key="2">
    <source>
        <dbReference type="Proteomes" id="UP000828390"/>
    </source>
</evidence>
<dbReference type="Proteomes" id="UP000828390">
    <property type="component" value="Unassembled WGS sequence"/>
</dbReference>
<gene>
    <name evidence="1" type="ORF">DPMN_160335</name>
</gene>
<reference evidence="1" key="2">
    <citation type="submission" date="2020-11" db="EMBL/GenBank/DDBJ databases">
        <authorList>
            <person name="McCartney M.A."/>
            <person name="Auch B."/>
            <person name="Kono T."/>
            <person name="Mallez S."/>
            <person name="Becker A."/>
            <person name="Gohl D.M."/>
            <person name="Silverstein K.A.T."/>
            <person name="Koren S."/>
            <person name="Bechman K.B."/>
            <person name="Herman A."/>
            <person name="Abrahante J.E."/>
            <person name="Garbe J."/>
        </authorList>
    </citation>
    <scope>NUCLEOTIDE SEQUENCE</scope>
    <source>
        <strain evidence="1">Duluth1</strain>
        <tissue evidence="1">Whole animal</tissue>
    </source>
</reference>
<accession>A0A9D4IQ12</accession>
<comment type="caution">
    <text evidence="1">The sequence shown here is derived from an EMBL/GenBank/DDBJ whole genome shotgun (WGS) entry which is preliminary data.</text>
</comment>
<organism evidence="1 2">
    <name type="scientific">Dreissena polymorpha</name>
    <name type="common">Zebra mussel</name>
    <name type="synonym">Mytilus polymorpha</name>
    <dbReference type="NCBI Taxonomy" id="45954"/>
    <lineage>
        <taxon>Eukaryota</taxon>
        <taxon>Metazoa</taxon>
        <taxon>Spiralia</taxon>
        <taxon>Lophotrochozoa</taxon>
        <taxon>Mollusca</taxon>
        <taxon>Bivalvia</taxon>
        <taxon>Autobranchia</taxon>
        <taxon>Heteroconchia</taxon>
        <taxon>Euheterodonta</taxon>
        <taxon>Imparidentia</taxon>
        <taxon>Neoheterodontei</taxon>
        <taxon>Myida</taxon>
        <taxon>Dreissenoidea</taxon>
        <taxon>Dreissenidae</taxon>
        <taxon>Dreissena</taxon>
    </lineage>
</organism>
<dbReference type="EMBL" id="JAIWYP010000008">
    <property type="protein sequence ID" value="KAH3782420.1"/>
    <property type="molecule type" value="Genomic_DNA"/>
</dbReference>
<reference evidence="1" key="1">
    <citation type="journal article" date="2019" name="bioRxiv">
        <title>The Genome of the Zebra Mussel, Dreissena polymorpha: A Resource for Invasive Species Research.</title>
        <authorList>
            <person name="McCartney M.A."/>
            <person name="Auch B."/>
            <person name="Kono T."/>
            <person name="Mallez S."/>
            <person name="Zhang Y."/>
            <person name="Obille A."/>
            <person name="Becker A."/>
            <person name="Abrahante J.E."/>
            <person name="Garbe J."/>
            <person name="Badalamenti J.P."/>
            <person name="Herman A."/>
            <person name="Mangelson H."/>
            <person name="Liachko I."/>
            <person name="Sullivan S."/>
            <person name="Sone E.D."/>
            <person name="Koren S."/>
            <person name="Silverstein K.A.T."/>
            <person name="Beckman K.B."/>
            <person name="Gohl D.M."/>
        </authorList>
    </citation>
    <scope>NUCLEOTIDE SEQUENCE</scope>
    <source>
        <strain evidence="1">Duluth1</strain>
        <tissue evidence="1">Whole animal</tissue>
    </source>
</reference>
<sequence length="119" mass="13442">MAISEYECHVRFDGLKKYAYRPKSNDSNTNAIDCRTYLYLRHFLQQVPENEDIVLVPTWIQDAAEVIEWGKRGVDMPYNTNNVDVTVAANSVFGITTAILNDVVPATTLDDSDIRVTIS</sequence>
<dbReference type="AlphaFoldDB" id="A0A9D4IQ12"/>
<protein>
    <submittedName>
        <fullName evidence="1">Uncharacterized protein</fullName>
    </submittedName>
</protein>